<dbReference type="Pfam" id="PF13300">
    <property type="entry name" value="DUF4078"/>
    <property type="match status" value="1"/>
</dbReference>
<feature type="compositionally biased region" description="Basic and acidic residues" evidence="2">
    <location>
        <begin position="367"/>
        <end position="376"/>
    </location>
</feature>
<feature type="domain" description="CCDC174 alpha/beta GRSR" evidence="3">
    <location>
        <begin position="151"/>
        <end position="180"/>
    </location>
</feature>
<dbReference type="OMA" id="YPPQYLP"/>
<feature type="region of interest" description="Disordered" evidence="2">
    <location>
        <begin position="241"/>
        <end position="328"/>
    </location>
</feature>
<dbReference type="Pfam" id="PF25449">
    <property type="entry name" value="CCDC174_GRSR"/>
    <property type="match status" value="1"/>
</dbReference>
<dbReference type="PANTHER" id="PTHR15885:SF1">
    <property type="entry name" value="COILED-COIL DOMAIN-CONTAINING PROTEIN 174"/>
    <property type="match status" value="1"/>
</dbReference>
<reference evidence="5" key="1">
    <citation type="journal article" date="2014" name="PLoS ONE">
        <title>The genome and linkage map of the northern pike (Esox lucius): conserved synteny revealed between the salmonid sister group and the Neoteleostei.</title>
        <authorList>
            <person name="Rondeau E.B."/>
            <person name="Minkley D.R."/>
            <person name="Leong J.S."/>
            <person name="Messmer A.M."/>
            <person name="Jantzen J.R."/>
            <person name="von Schalburg K.R."/>
            <person name="Lemon C."/>
            <person name="Bird N.H."/>
            <person name="Koop B.F."/>
        </authorList>
    </citation>
    <scope>NUCLEOTIDE SEQUENCE</scope>
</reference>
<feature type="compositionally biased region" description="Low complexity" evidence="2">
    <location>
        <begin position="544"/>
        <end position="558"/>
    </location>
</feature>
<organism evidence="4 5">
    <name type="scientific">Esox lucius</name>
    <name type="common">Northern pike</name>
    <dbReference type="NCBI Taxonomy" id="8010"/>
    <lineage>
        <taxon>Eukaryota</taxon>
        <taxon>Metazoa</taxon>
        <taxon>Chordata</taxon>
        <taxon>Craniata</taxon>
        <taxon>Vertebrata</taxon>
        <taxon>Euteleostomi</taxon>
        <taxon>Actinopterygii</taxon>
        <taxon>Neopterygii</taxon>
        <taxon>Teleostei</taxon>
        <taxon>Protacanthopterygii</taxon>
        <taxon>Esociformes</taxon>
        <taxon>Esocidae</taxon>
        <taxon>Esox</taxon>
    </lineage>
</organism>
<protein>
    <recommendedName>
        <fullName evidence="3">CCDC174 alpha/beta GRSR domain-containing protein</fullName>
    </recommendedName>
</protein>
<feature type="region of interest" description="Disordered" evidence="2">
    <location>
        <begin position="174"/>
        <end position="221"/>
    </location>
</feature>
<accession>A0A3P9A8E3</accession>
<feature type="compositionally biased region" description="Basic and acidic residues" evidence="2">
    <location>
        <begin position="244"/>
        <end position="283"/>
    </location>
</feature>
<feature type="compositionally biased region" description="Pro residues" evidence="2">
    <location>
        <begin position="559"/>
        <end position="578"/>
    </location>
</feature>
<reference evidence="4" key="2">
    <citation type="submission" date="2020-02" db="EMBL/GenBank/DDBJ databases">
        <title>Esox lucius (northern pike) genome, fEsoLuc1, primary haplotype.</title>
        <authorList>
            <person name="Myers G."/>
            <person name="Karagic N."/>
            <person name="Meyer A."/>
            <person name="Pippel M."/>
            <person name="Reichard M."/>
            <person name="Winkler S."/>
            <person name="Tracey A."/>
            <person name="Sims Y."/>
            <person name="Howe K."/>
            <person name="Rhie A."/>
            <person name="Formenti G."/>
            <person name="Durbin R."/>
            <person name="Fedrigo O."/>
            <person name="Jarvis E.D."/>
        </authorList>
    </citation>
    <scope>NUCLEOTIDE SEQUENCE [LARGE SCALE GENOMIC DNA]</scope>
</reference>
<feature type="region of interest" description="Disordered" evidence="2">
    <location>
        <begin position="367"/>
        <end position="623"/>
    </location>
</feature>
<dbReference type="PRINTS" id="PR01217">
    <property type="entry name" value="PRICHEXTENSN"/>
</dbReference>
<evidence type="ECO:0000256" key="1">
    <source>
        <dbReference type="ARBA" id="ARBA00023054"/>
    </source>
</evidence>
<feature type="compositionally biased region" description="Polar residues" evidence="2">
    <location>
        <begin position="510"/>
        <end position="519"/>
    </location>
</feature>
<feature type="region of interest" description="Disordered" evidence="2">
    <location>
        <begin position="120"/>
        <end position="152"/>
    </location>
</feature>
<gene>
    <name evidence="4" type="primary">CCDC174</name>
</gene>
<feature type="compositionally biased region" description="Basic and acidic residues" evidence="2">
    <location>
        <begin position="60"/>
        <end position="81"/>
    </location>
</feature>
<feature type="compositionally biased region" description="Basic and acidic residues" evidence="2">
    <location>
        <begin position="385"/>
        <end position="404"/>
    </location>
</feature>
<dbReference type="GeneID" id="105017198"/>
<dbReference type="RefSeq" id="XP_010879905.3">
    <property type="nucleotide sequence ID" value="XM_010881603.5"/>
</dbReference>
<feature type="compositionally biased region" description="Polar residues" evidence="2">
    <location>
        <begin position="461"/>
        <end position="472"/>
    </location>
</feature>
<dbReference type="Proteomes" id="UP000265140">
    <property type="component" value="Chromosome 17"/>
</dbReference>
<dbReference type="InterPro" id="IPR025066">
    <property type="entry name" value="CCDC174-like"/>
</dbReference>
<evidence type="ECO:0000313" key="5">
    <source>
        <dbReference type="Proteomes" id="UP000265140"/>
    </source>
</evidence>
<keyword evidence="1" id="KW-0175">Coiled coil</keyword>
<feature type="compositionally biased region" description="Pro residues" evidence="2">
    <location>
        <begin position="585"/>
        <end position="615"/>
    </location>
</feature>
<dbReference type="STRING" id="8010.ENSELUP00000036982"/>
<feature type="compositionally biased region" description="Basic and acidic residues" evidence="2">
    <location>
        <begin position="416"/>
        <end position="428"/>
    </location>
</feature>
<evidence type="ECO:0000259" key="3">
    <source>
        <dbReference type="Pfam" id="PF25449"/>
    </source>
</evidence>
<evidence type="ECO:0000256" key="2">
    <source>
        <dbReference type="SAM" id="MobiDB-lite"/>
    </source>
</evidence>
<dbReference type="GeneTree" id="ENSGT00440000033958"/>
<evidence type="ECO:0000313" key="4">
    <source>
        <dbReference type="Ensembl" id="ENSELUP00000036982.3"/>
    </source>
</evidence>
<feature type="compositionally biased region" description="Basic residues" evidence="2">
    <location>
        <begin position="284"/>
        <end position="293"/>
    </location>
</feature>
<feature type="compositionally biased region" description="Polar residues" evidence="2">
    <location>
        <begin position="493"/>
        <end position="502"/>
    </location>
</feature>
<dbReference type="AlphaFoldDB" id="A0A3P9A8E3"/>
<dbReference type="Ensembl" id="ENSELUT00000026080.3">
    <property type="protein sequence ID" value="ENSELUP00000036982.3"/>
    <property type="gene ID" value="ENSELUG00000016454.3"/>
</dbReference>
<feature type="region of interest" description="Disordered" evidence="2">
    <location>
        <begin position="32"/>
        <end position="81"/>
    </location>
</feature>
<proteinExistence type="predicted"/>
<reference evidence="4" key="4">
    <citation type="submission" date="2025-09" db="UniProtKB">
        <authorList>
            <consortium name="Ensembl"/>
        </authorList>
    </citation>
    <scope>IDENTIFICATION</scope>
</reference>
<dbReference type="InParanoid" id="A0A3P9A8E3"/>
<feature type="compositionally biased region" description="Basic and acidic residues" evidence="2">
    <location>
        <begin position="120"/>
        <end position="137"/>
    </location>
</feature>
<name>A0A3P9A8E3_ESOLU</name>
<dbReference type="PANTHER" id="PTHR15885">
    <property type="entry name" value="COILED-COIL DOMAIN-CONTAINING PROTEIN 174"/>
    <property type="match status" value="1"/>
</dbReference>
<feature type="compositionally biased region" description="Basic and acidic residues" evidence="2">
    <location>
        <begin position="174"/>
        <end position="205"/>
    </location>
</feature>
<dbReference type="Bgee" id="ENSELUG00000016454">
    <property type="expression patterns" value="Expressed in testis and 14 other cell types or tissues"/>
</dbReference>
<dbReference type="GO" id="GO:0005634">
    <property type="term" value="C:nucleus"/>
    <property type="evidence" value="ECO:0007669"/>
    <property type="project" value="TreeGrafter"/>
</dbReference>
<keyword evidence="5" id="KW-1185">Reference proteome</keyword>
<reference evidence="4" key="3">
    <citation type="submission" date="2025-08" db="UniProtKB">
        <authorList>
            <consortium name="Ensembl"/>
        </authorList>
    </citation>
    <scope>IDENTIFICATION</scope>
</reference>
<sequence length="632" mass="73087">MDRKKKQYEVTASSLVDLKAELYRKQEQFKHDKLEQDAGASVKSKFKIKKPNQWKQNEGVSERAQKDEEQMTEEDKSLDMAKRKLEEKAKLYEQMTKGDFPDEETEALFLVDFTQKIIDKKRENHTQQESEREDRESSSPIPPPENPDEEWVDYVDGLGRSRRCLKKDLPRFQKMNREFQGKGRDPAEKDLLSEDMRRELQRQEWEREEEEAMNRPVGPIHYEDIREQEARELGVGYFAFSQDQEQRRKQRETLDMLRDQTTDQRSKREQLKEKRKTMLDARLAKVRQRKMKKSKLDGPEGNPGTEHNQAEEDLIGPLPPSDEGGEKAPVVKKVEVEIQERRDTKPGVPHVREWDRGKVDFFGEWTSRRRDERETEFAPPSTYFSDDKKQGFRKGAKWEQDKPKMAFKWSEALGGGRKETLLPQDKPKGSSVPQLQPESVPVPKPSTPVPSEPQPTPCPSLTQNTVQPQKASTDPHCPSQPAQPEYTPPLPQNPATLPAQPQYTPPLPQNPATLPAQPQYTPPLPQNPATLPAQPQYTPPPPTQTQFVSPFQHQFAPPHFHPQYPPPPHLPYSAPPQYPLQFLPQYPPQYLPQYPPQYLPQYPPQPQSQCPPQPQPSDQSLDDMLAFYKNSV</sequence>
<feature type="compositionally biased region" description="Pro residues" evidence="2">
    <location>
        <begin position="440"/>
        <end position="458"/>
    </location>
</feature>
<dbReference type="InterPro" id="IPR057464">
    <property type="entry name" value="CCDC174_GRSR"/>
</dbReference>